<keyword evidence="1" id="KW-1133">Transmembrane helix</keyword>
<dbReference type="AlphaFoldDB" id="A0A372NNQ1"/>
<feature type="transmembrane region" description="Helical" evidence="1">
    <location>
        <begin position="12"/>
        <end position="31"/>
    </location>
</feature>
<evidence type="ECO:0000313" key="4">
    <source>
        <dbReference type="Proteomes" id="UP000264217"/>
    </source>
</evidence>
<accession>A0A372NNQ1</accession>
<reference evidence="3 4" key="1">
    <citation type="submission" date="2018-08" db="EMBL/GenBank/DDBJ databases">
        <title>Mucilaginibacter sp. MYSH2.</title>
        <authorList>
            <person name="Seo T."/>
        </authorList>
    </citation>
    <scope>NUCLEOTIDE SEQUENCE [LARGE SCALE GENOMIC DNA]</scope>
    <source>
        <strain evidence="3 4">MYSH2</strain>
    </source>
</reference>
<dbReference type="EMBL" id="QWDC01000004">
    <property type="protein sequence ID" value="RFZ90569.1"/>
    <property type="molecule type" value="Genomic_DNA"/>
</dbReference>
<name>A0A372NNQ1_9SPHI</name>
<keyword evidence="1" id="KW-0472">Membrane</keyword>
<dbReference type="Pfam" id="PF08518">
    <property type="entry name" value="GIT_SHD"/>
    <property type="match status" value="1"/>
</dbReference>
<sequence length="63" mass="6998">MVNLLFNTSTLAPRLMVLPTLLVYAFTGILNKPVTRLSSARFEKLVLDVYSELTLSKVGTDLL</sequence>
<dbReference type="InterPro" id="IPR013724">
    <property type="entry name" value="GIT_SHD"/>
</dbReference>
<proteinExistence type="predicted"/>
<feature type="domain" description="GIT Spa2 homology (SHD)" evidence="2">
    <location>
        <begin position="36"/>
        <end position="53"/>
    </location>
</feature>
<organism evidence="3 4">
    <name type="scientific">Mucilaginibacter conchicola</name>
    <dbReference type="NCBI Taxonomy" id="2303333"/>
    <lineage>
        <taxon>Bacteria</taxon>
        <taxon>Pseudomonadati</taxon>
        <taxon>Bacteroidota</taxon>
        <taxon>Sphingobacteriia</taxon>
        <taxon>Sphingobacteriales</taxon>
        <taxon>Sphingobacteriaceae</taxon>
        <taxon>Mucilaginibacter</taxon>
    </lineage>
</organism>
<comment type="caution">
    <text evidence="3">The sequence shown here is derived from an EMBL/GenBank/DDBJ whole genome shotgun (WGS) entry which is preliminary data.</text>
</comment>
<gene>
    <name evidence="3" type="ORF">D0C36_21245</name>
</gene>
<evidence type="ECO:0000259" key="2">
    <source>
        <dbReference type="Pfam" id="PF08518"/>
    </source>
</evidence>
<evidence type="ECO:0000256" key="1">
    <source>
        <dbReference type="SAM" id="Phobius"/>
    </source>
</evidence>
<keyword evidence="1" id="KW-0812">Transmembrane</keyword>
<dbReference type="Proteomes" id="UP000264217">
    <property type="component" value="Unassembled WGS sequence"/>
</dbReference>
<protein>
    <recommendedName>
        <fullName evidence="2">GIT Spa2 homology (SHD) domain-containing protein</fullName>
    </recommendedName>
</protein>
<keyword evidence="4" id="KW-1185">Reference proteome</keyword>
<evidence type="ECO:0000313" key="3">
    <source>
        <dbReference type="EMBL" id="RFZ90569.1"/>
    </source>
</evidence>